<reference evidence="7 8" key="1">
    <citation type="submission" date="2020-09" db="EMBL/GenBank/DDBJ databases">
        <title>Methylomonas albis sp. nov. and Methylomonas fluvii sp. nov.: Two cold-adapted methanotrophs from the River Elbe and an amended description of Methylovulum psychrotolerans strain Eb1.</title>
        <authorList>
            <person name="Bussmann I.K."/>
            <person name="Klings K.-W."/>
            <person name="Warnstedt J."/>
            <person name="Hoppert M."/>
            <person name="Saborowski A."/>
            <person name="Horn F."/>
            <person name="Liebner S."/>
        </authorList>
    </citation>
    <scope>NUCLEOTIDE SEQUENCE [LARGE SCALE GENOMIC DNA]</scope>
    <source>
        <strain evidence="7 8">EbA</strain>
    </source>
</reference>
<feature type="binding site" evidence="5">
    <location>
        <position position="105"/>
    </location>
    <ligand>
        <name>Mg(2+)</name>
        <dbReference type="ChEBI" id="CHEBI:18420"/>
    </ligand>
</feature>
<dbReference type="InterPro" id="IPR029060">
    <property type="entry name" value="PIN-like_dom_sf"/>
</dbReference>
<evidence type="ECO:0000256" key="2">
    <source>
        <dbReference type="ARBA" id="ARBA00022722"/>
    </source>
</evidence>
<dbReference type="EMBL" id="JACXSS010000001">
    <property type="protein sequence ID" value="MBD9358312.1"/>
    <property type="molecule type" value="Genomic_DNA"/>
</dbReference>
<evidence type="ECO:0000256" key="4">
    <source>
        <dbReference type="ARBA" id="ARBA00022801"/>
    </source>
</evidence>
<name>A0ABR9D8R2_9GAMM</name>
<feature type="binding site" evidence="5">
    <location>
        <position position="10"/>
    </location>
    <ligand>
        <name>Mg(2+)</name>
        <dbReference type="ChEBI" id="CHEBI:18420"/>
    </ligand>
</feature>
<keyword evidence="2 5" id="KW-0540">Nuclease</keyword>
<keyword evidence="5" id="KW-0460">Magnesium</keyword>
<keyword evidence="5" id="KW-0800">Toxin</keyword>
<dbReference type="Pfam" id="PF01850">
    <property type="entry name" value="PIN"/>
    <property type="match status" value="1"/>
</dbReference>
<dbReference type="SUPFAM" id="SSF88723">
    <property type="entry name" value="PIN domain-like"/>
    <property type="match status" value="1"/>
</dbReference>
<dbReference type="EC" id="3.1.-.-" evidence="5"/>
<feature type="domain" description="PIN" evidence="6">
    <location>
        <begin position="8"/>
        <end position="130"/>
    </location>
</feature>
<evidence type="ECO:0000313" key="7">
    <source>
        <dbReference type="EMBL" id="MBD9358312.1"/>
    </source>
</evidence>
<protein>
    <recommendedName>
        <fullName evidence="5">Ribonuclease VapC</fullName>
        <shortName evidence="5">RNase VapC</shortName>
        <ecNumber evidence="5">3.1.-.-</ecNumber>
    </recommendedName>
    <alternativeName>
        <fullName evidence="5">Toxin VapC</fullName>
    </alternativeName>
</protein>
<evidence type="ECO:0000259" key="6">
    <source>
        <dbReference type="Pfam" id="PF01850"/>
    </source>
</evidence>
<keyword evidence="4 5" id="KW-0378">Hydrolase</keyword>
<keyword evidence="8" id="KW-1185">Reference proteome</keyword>
<keyword evidence="3 5" id="KW-0479">Metal-binding</keyword>
<comment type="caution">
    <text evidence="7">The sequence shown here is derived from an EMBL/GenBank/DDBJ whole genome shotgun (WGS) entry which is preliminary data.</text>
</comment>
<comment type="cofactor">
    <cofactor evidence="5">
        <name>Mg(2+)</name>
        <dbReference type="ChEBI" id="CHEBI:18420"/>
    </cofactor>
</comment>
<accession>A0ABR9D8R2</accession>
<proteinExistence type="inferred from homology"/>
<comment type="function">
    <text evidence="5">Toxic component of a toxin-antitoxin (TA) system. An RNase.</text>
</comment>
<organism evidence="7 8">
    <name type="scientific">Methylomonas albis</name>
    <dbReference type="NCBI Taxonomy" id="1854563"/>
    <lineage>
        <taxon>Bacteria</taxon>
        <taxon>Pseudomonadati</taxon>
        <taxon>Pseudomonadota</taxon>
        <taxon>Gammaproteobacteria</taxon>
        <taxon>Methylococcales</taxon>
        <taxon>Methylococcaceae</taxon>
        <taxon>Methylomonas</taxon>
    </lineage>
</organism>
<evidence type="ECO:0000313" key="8">
    <source>
        <dbReference type="Proteomes" id="UP000652176"/>
    </source>
</evidence>
<evidence type="ECO:0000256" key="5">
    <source>
        <dbReference type="HAMAP-Rule" id="MF_00265"/>
    </source>
</evidence>
<dbReference type="InterPro" id="IPR022907">
    <property type="entry name" value="VapC_family"/>
</dbReference>
<dbReference type="Gene3D" id="3.40.50.1010">
    <property type="entry name" value="5'-nuclease"/>
    <property type="match status" value="1"/>
</dbReference>
<comment type="similarity">
    <text evidence="5">Belongs to the PINc/VapC protein family.</text>
</comment>
<keyword evidence="1 5" id="KW-1277">Toxin-antitoxin system</keyword>
<gene>
    <name evidence="5" type="primary">vapC</name>
    <name evidence="7" type="ORF">IE877_20955</name>
</gene>
<dbReference type="CDD" id="cd09874">
    <property type="entry name" value="PIN_MT3492-like"/>
    <property type="match status" value="1"/>
</dbReference>
<dbReference type="InterPro" id="IPR002716">
    <property type="entry name" value="PIN_dom"/>
</dbReference>
<evidence type="ECO:0000256" key="1">
    <source>
        <dbReference type="ARBA" id="ARBA00022649"/>
    </source>
</evidence>
<dbReference type="HAMAP" id="MF_00265">
    <property type="entry name" value="VapC_Nob1"/>
    <property type="match status" value="1"/>
</dbReference>
<dbReference type="Proteomes" id="UP000652176">
    <property type="component" value="Unassembled WGS sequence"/>
</dbReference>
<evidence type="ECO:0000256" key="3">
    <source>
        <dbReference type="ARBA" id="ARBA00022723"/>
    </source>
</evidence>
<sequence>MGSTVKLFLDACAVIYLIESQQEQGRQTRLLVDDARKSNAQLAISRLSLLECRVLPLKSKNSALLDFYDRFFRLPGLEIIELDTTVIDIATELRANHPGSLRTPDAIQLACAITSGADQFLTGDKKLAAIESVNVIVV</sequence>